<accession>A0A7E4W042</accession>
<dbReference type="Proteomes" id="UP000492821">
    <property type="component" value="Unassembled WGS sequence"/>
</dbReference>
<reference evidence="2" key="2">
    <citation type="submission" date="2020-10" db="UniProtKB">
        <authorList>
            <consortium name="WormBaseParasite"/>
        </authorList>
    </citation>
    <scope>IDENTIFICATION</scope>
</reference>
<proteinExistence type="predicted"/>
<dbReference type="WBParaSite" id="Pan_g5782.t1">
    <property type="protein sequence ID" value="Pan_g5782.t1"/>
    <property type="gene ID" value="Pan_g5782"/>
</dbReference>
<evidence type="ECO:0000313" key="1">
    <source>
        <dbReference type="Proteomes" id="UP000492821"/>
    </source>
</evidence>
<organism evidence="1 2">
    <name type="scientific">Panagrellus redivivus</name>
    <name type="common">Microworm</name>
    <dbReference type="NCBI Taxonomy" id="6233"/>
    <lineage>
        <taxon>Eukaryota</taxon>
        <taxon>Metazoa</taxon>
        <taxon>Ecdysozoa</taxon>
        <taxon>Nematoda</taxon>
        <taxon>Chromadorea</taxon>
        <taxon>Rhabditida</taxon>
        <taxon>Tylenchina</taxon>
        <taxon>Panagrolaimomorpha</taxon>
        <taxon>Panagrolaimoidea</taxon>
        <taxon>Panagrolaimidae</taxon>
        <taxon>Panagrellus</taxon>
    </lineage>
</organism>
<evidence type="ECO:0000313" key="2">
    <source>
        <dbReference type="WBParaSite" id="Pan_g5782.t1"/>
    </source>
</evidence>
<reference evidence="1" key="1">
    <citation type="journal article" date="2013" name="Genetics">
        <title>The draft genome and transcriptome of Panagrellus redivivus are shaped by the harsh demands of a free-living lifestyle.</title>
        <authorList>
            <person name="Srinivasan J."/>
            <person name="Dillman A.R."/>
            <person name="Macchietto M.G."/>
            <person name="Heikkinen L."/>
            <person name="Lakso M."/>
            <person name="Fracchia K.M."/>
            <person name="Antoshechkin I."/>
            <person name="Mortazavi A."/>
            <person name="Wong G."/>
            <person name="Sternberg P.W."/>
        </authorList>
    </citation>
    <scope>NUCLEOTIDE SEQUENCE [LARGE SCALE GENOMIC DNA]</scope>
    <source>
        <strain evidence="1">MT8872</strain>
    </source>
</reference>
<sequence>MVQMFNHKYSHTSRETGPWCERGHKCIKVNTESFKTRNTMRSHDLMEVQRSVRLGMEKLKPTWATWSGNLTHFHASFIKSHGPESIQRNYRIRARHTS</sequence>
<dbReference type="AlphaFoldDB" id="A0A7E4W042"/>
<protein>
    <submittedName>
        <fullName evidence="2">Ovule protein</fullName>
    </submittedName>
</protein>
<keyword evidence="1" id="KW-1185">Reference proteome</keyword>
<name>A0A7E4W042_PANRE</name>